<dbReference type="EMBL" id="FOPC01000014">
    <property type="protein sequence ID" value="SFH04469.1"/>
    <property type="molecule type" value="Genomic_DNA"/>
</dbReference>
<evidence type="ECO:0000256" key="2">
    <source>
        <dbReference type="ARBA" id="ARBA00001089"/>
    </source>
</evidence>
<reference evidence="9" key="1">
    <citation type="submission" date="2016-10" db="EMBL/GenBank/DDBJ databases">
        <authorList>
            <person name="Varghese N."/>
            <person name="Submissions S."/>
        </authorList>
    </citation>
    <scope>NUCLEOTIDE SEQUENCE [LARGE SCALE GENOMIC DNA]</scope>
    <source>
        <strain evidence="9">DSM 19315</strain>
    </source>
</reference>
<evidence type="ECO:0000313" key="8">
    <source>
        <dbReference type="EMBL" id="SFH04469.1"/>
    </source>
</evidence>
<dbReference type="NCBIfam" id="TIGR00066">
    <property type="entry name" value="g_glut_trans"/>
    <property type="match status" value="1"/>
</dbReference>
<dbReference type="PRINTS" id="PR01210">
    <property type="entry name" value="GGTRANSPTASE"/>
</dbReference>
<dbReference type="Gene3D" id="1.10.246.130">
    <property type="match status" value="1"/>
</dbReference>
<dbReference type="InterPro" id="IPR000101">
    <property type="entry name" value="GGT_peptidase"/>
</dbReference>
<sequence>MPVPILGKVAAPKYRQSPPDSRDGLSPDSRDKLFRIKAPIFGAFLLLFLSKFRQSAQFYFRRANLPLSIFSVYFYLITLIFDKRSILMKYLYLLLLFGLIPLFTEAQDRLTGKEFTTRSEILAQNGMAATSQPLATQVALDILKKGGSAMDAAIAANAMLGLVEPHACGIGGDVFAIVWDAKTKKLYGLNGSGRAPASLTMDIFKEKGLNYVPFLGPLPISVPGCVDGWFELHERFGKLSMQEILQPAIDYGNQGFPVSEVIAWQMNNNWERMQDIPGFKETYMPNGKTTPQKGDVFKNPNLSQTYDLIAKGGREAFYKGEIAKTIDVFMKKHEGYLSYEDLASHTSEWVDPVSTNYRGYDVWELPPNGQGIAALQMLNILEGYDLKSMGFGSAEYLHLLTEAKKLAYEDRAKFYADPEFNEIPVDYLISKEYADERRKLIDMNTAAREYPAGDIEKGNTTYLTVADSEGNMVSLIQSIYDEFGSAMVPDGLGFVLQNRGQMFNVQDENHWNSLAKGKRPFHTIIPAFVTKDGEPYMSFGLMGGAVQPQGHTQIIINMIDFGMNLQEAGDAPRMRHVGSSQPIGSRMTSGGSLNLESGFSWEVIRSLKEKGHRVEFSVGPYGGYQAIKFDPVQKVYYGASESRKDGQAAGY</sequence>
<dbReference type="Pfam" id="PF01019">
    <property type="entry name" value="G_glu_transpept"/>
    <property type="match status" value="1"/>
</dbReference>
<feature type="transmembrane region" description="Helical" evidence="7">
    <location>
        <begin position="64"/>
        <end position="81"/>
    </location>
</feature>
<keyword evidence="7" id="KW-0472">Membrane</keyword>
<dbReference type="STRING" id="435880.SAMN04487988_11442"/>
<dbReference type="Gene3D" id="3.60.20.40">
    <property type="match status" value="1"/>
</dbReference>
<gene>
    <name evidence="8" type="ORF">SAMN04487988_11442</name>
</gene>
<evidence type="ECO:0000313" key="9">
    <source>
        <dbReference type="Proteomes" id="UP000199642"/>
    </source>
</evidence>
<comment type="catalytic activity">
    <reaction evidence="1 6">
        <text>an S-substituted glutathione + H2O = an S-substituted L-cysteinylglycine + L-glutamate</text>
        <dbReference type="Rhea" id="RHEA:59468"/>
        <dbReference type="ChEBI" id="CHEBI:15377"/>
        <dbReference type="ChEBI" id="CHEBI:29985"/>
        <dbReference type="ChEBI" id="CHEBI:90779"/>
        <dbReference type="ChEBI" id="CHEBI:143103"/>
        <dbReference type="EC" id="3.4.19.13"/>
    </reaction>
</comment>
<keyword evidence="7" id="KW-0812">Transmembrane</keyword>
<comment type="subunit">
    <text evidence="6">This enzyme consists of two polypeptide chains, which are synthesized in precursor form from a single polypeptide.</text>
</comment>
<dbReference type="Proteomes" id="UP000199642">
    <property type="component" value="Unassembled WGS sequence"/>
</dbReference>
<evidence type="ECO:0000256" key="3">
    <source>
        <dbReference type="ARBA" id="ARBA00047417"/>
    </source>
</evidence>
<name>A0A1I2WV45_9BACT</name>
<dbReference type="GO" id="GO:0006751">
    <property type="term" value="P:glutathione catabolic process"/>
    <property type="evidence" value="ECO:0007669"/>
    <property type="project" value="UniProtKB-UniRule"/>
</dbReference>
<dbReference type="PANTHER" id="PTHR43881">
    <property type="entry name" value="GAMMA-GLUTAMYLTRANSPEPTIDASE (AFU_ORTHOLOGUE AFUA_4G13580)"/>
    <property type="match status" value="1"/>
</dbReference>
<feature type="transmembrane region" description="Helical" evidence="7">
    <location>
        <begin position="33"/>
        <end position="52"/>
    </location>
</feature>
<keyword evidence="6 8" id="KW-0808">Transferase</keyword>
<evidence type="ECO:0000256" key="4">
    <source>
        <dbReference type="PIRSR" id="PIRSR600101-1"/>
    </source>
</evidence>
<dbReference type="InterPro" id="IPR029055">
    <property type="entry name" value="Ntn_hydrolases_N"/>
</dbReference>
<dbReference type="PANTHER" id="PTHR43881:SF1">
    <property type="entry name" value="GAMMA-GLUTAMYLTRANSPEPTIDASE (AFU_ORTHOLOGUE AFUA_4G13580)"/>
    <property type="match status" value="1"/>
</dbReference>
<dbReference type="AlphaFoldDB" id="A0A1I2WV45"/>
<comment type="pathway">
    <text evidence="6">Sulfur metabolism; glutathione metabolism.</text>
</comment>
<evidence type="ECO:0000256" key="1">
    <source>
        <dbReference type="ARBA" id="ARBA00001049"/>
    </source>
</evidence>
<feature type="active site" description="Nucleophile" evidence="4">
    <location>
        <position position="460"/>
    </location>
</feature>
<keyword evidence="6" id="KW-0865">Zymogen</keyword>
<dbReference type="EC" id="3.4.19.13" evidence="6"/>
<keyword evidence="6" id="KW-0012">Acyltransferase</keyword>
<comment type="similarity">
    <text evidence="6">Belongs to the gamma-glutamyltransferase family.</text>
</comment>
<dbReference type="GO" id="GO:0006750">
    <property type="term" value="P:glutathione biosynthetic process"/>
    <property type="evidence" value="ECO:0007669"/>
    <property type="project" value="UniProtKB-KW"/>
</dbReference>
<dbReference type="GO" id="GO:0103068">
    <property type="term" value="F:leukotriene C4 gamma-glutamyl transferase activity"/>
    <property type="evidence" value="ECO:0007669"/>
    <property type="project" value="UniProtKB-EC"/>
</dbReference>
<keyword evidence="6" id="KW-0317">Glutathione biosynthesis</keyword>
<comment type="PTM">
    <text evidence="6">Cleaved by autocatalysis into a large and a small subunit.</text>
</comment>
<accession>A0A1I2WV45</accession>
<comment type="catalytic activity">
    <reaction evidence="2 6">
        <text>glutathione + H2O = L-cysteinylglycine + L-glutamate</text>
        <dbReference type="Rhea" id="RHEA:28807"/>
        <dbReference type="ChEBI" id="CHEBI:15377"/>
        <dbReference type="ChEBI" id="CHEBI:29985"/>
        <dbReference type="ChEBI" id="CHEBI:57925"/>
        <dbReference type="ChEBI" id="CHEBI:61694"/>
        <dbReference type="EC" id="3.4.19.13"/>
    </reaction>
</comment>
<dbReference type="UniPathway" id="UPA00204"/>
<dbReference type="InterPro" id="IPR043137">
    <property type="entry name" value="GGT_ssub_C"/>
</dbReference>
<evidence type="ECO:0000256" key="6">
    <source>
        <dbReference type="RuleBase" id="RU368036"/>
    </source>
</evidence>
<dbReference type="EC" id="2.3.2.2" evidence="6"/>
<proteinExistence type="inferred from homology"/>
<dbReference type="InterPro" id="IPR052896">
    <property type="entry name" value="GGT-like_enzyme"/>
</dbReference>
<evidence type="ECO:0000256" key="7">
    <source>
        <dbReference type="SAM" id="Phobius"/>
    </source>
</evidence>
<dbReference type="GO" id="GO:0036374">
    <property type="term" value="F:glutathione hydrolase activity"/>
    <property type="evidence" value="ECO:0007669"/>
    <property type="project" value="UniProtKB-UniRule"/>
</dbReference>
<comment type="catalytic activity">
    <reaction evidence="3 6">
        <text>an N-terminal (5-L-glutamyl)-[peptide] + an alpha-amino acid = 5-L-glutamyl amino acid + an N-terminal L-alpha-aminoacyl-[peptide]</text>
        <dbReference type="Rhea" id="RHEA:23904"/>
        <dbReference type="Rhea" id="RHEA-COMP:9780"/>
        <dbReference type="Rhea" id="RHEA-COMP:9795"/>
        <dbReference type="ChEBI" id="CHEBI:77644"/>
        <dbReference type="ChEBI" id="CHEBI:78597"/>
        <dbReference type="ChEBI" id="CHEBI:78599"/>
        <dbReference type="ChEBI" id="CHEBI:78608"/>
        <dbReference type="EC" id="2.3.2.2"/>
    </reaction>
</comment>
<keyword evidence="6" id="KW-0378">Hydrolase</keyword>
<keyword evidence="9" id="KW-1185">Reference proteome</keyword>
<keyword evidence="7" id="KW-1133">Transmembrane helix</keyword>
<dbReference type="SUPFAM" id="SSF56235">
    <property type="entry name" value="N-terminal nucleophile aminohydrolases (Ntn hydrolases)"/>
    <property type="match status" value="1"/>
</dbReference>
<protein>
    <recommendedName>
        <fullName evidence="6">Glutathione hydrolase proenzyme</fullName>
        <ecNumber evidence="6">2.3.2.2</ecNumber>
        <ecNumber evidence="6">3.4.19.13</ecNumber>
    </recommendedName>
    <component>
        <recommendedName>
            <fullName evidence="6">Glutathione hydrolase large chain</fullName>
        </recommendedName>
    </component>
    <component>
        <recommendedName>
            <fullName evidence="6">Glutathione hydrolase small chain</fullName>
        </recommendedName>
    </component>
</protein>
<feature type="binding site" evidence="5">
    <location>
        <position position="544"/>
    </location>
    <ligand>
        <name>L-glutamate</name>
        <dbReference type="ChEBI" id="CHEBI:29985"/>
    </ligand>
</feature>
<dbReference type="InterPro" id="IPR043138">
    <property type="entry name" value="GGT_lsub"/>
</dbReference>
<evidence type="ECO:0000256" key="5">
    <source>
        <dbReference type="PIRSR" id="PIRSR600101-2"/>
    </source>
</evidence>
<organism evidence="8 9">
    <name type="scientific">Algoriphagus hitonicola</name>
    <dbReference type="NCBI Taxonomy" id="435880"/>
    <lineage>
        <taxon>Bacteria</taxon>
        <taxon>Pseudomonadati</taxon>
        <taxon>Bacteroidota</taxon>
        <taxon>Cytophagia</taxon>
        <taxon>Cytophagales</taxon>
        <taxon>Cyclobacteriaceae</taxon>
        <taxon>Algoriphagus</taxon>
    </lineage>
</organism>